<name>W1XGE6_9ZZZZ</name>
<protein>
    <submittedName>
        <fullName evidence="1">Uncharacterized protein</fullName>
    </submittedName>
</protein>
<proteinExistence type="predicted"/>
<evidence type="ECO:0000313" key="1">
    <source>
        <dbReference type="EMBL" id="ETJ29362.1"/>
    </source>
</evidence>
<dbReference type="AlphaFoldDB" id="W1XGE6"/>
<reference evidence="1" key="1">
    <citation type="submission" date="2013-12" db="EMBL/GenBank/DDBJ databases">
        <title>A Varibaculum cambriense genome reconstructed from a premature infant gut community with otherwise low bacterial novelty that shifts toward anaerobic metabolism during the third week of life.</title>
        <authorList>
            <person name="Brown C.T."/>
            <person name="Sharon I."/>
            <person name="Thomas B.C."/>
            <person name="Castelle C.J."/>
            <person name="Morowitz M.J."/>
            <person name="Banfield J.F."/>
        </authorList>
    </citation>
    <scope>NUCLEOTIDE SEQUENCE</scope>
</reference>
<organism evidence="1">
    <name type="scientific">human gut metagenome</name>
    <dbReference type="NCBI Taxonomy" id="408170"/>
    <lineage>
        <taxon>unclassified sequences</taxon>
        <taxon>metagenomes</taxon>
        <taxon>organismal metagenomes</taxon>
    </lineage>
</organism>
<feature type="non-terminal residue" evidence="1">
    <location>
        <position position="1"/>
    </location>
</feature>
<sequence>YIENLVKKSKDGDEYSKEKIIYPNHNNTY</sequence>
<dbReference type="EMBL" id="AZMM01016099">
    <property type="protein sequence ID" value="ETJ29362.1"/>
    <property type="molecule type" value="Genomic_DNA"/>
</dbReference>
<gene>
    <name evidence="1" type="ORF">Q604_UNBC16099G0001</name>
</gene>
<comment type="caution">
    <text evidence="1">The sequence shown here is derived from an EMBL/GenBank/DDBJ whole genome shotgun (WGS) entry which is preliminary data.</text>
</comment>
<accession>W1XGE6</accession>